<dbReference type="GO" id="GO:0050664">
    <property type="term" value="F:oxidoreductase activity, acting on NAD(P)H, oxygen as acceptor"/>
    <property type="evidence" value="ECO:0007669"/>
    <property type="project" value="TreeGrafter"/>
</dbReference>
<evidence type="ECO:0000313" key="3">
    <source>
        <dbReference type="EMBL" id="SDF11019.1"/>
    </source>
</evidence>
<comment type="similarity">
    <text evidence="1">Belongs to the short-chain dehydrogenases/reductases (SDR) family.</text>
</comment>
<dbReference type="CDD" id="cd05233">
    <property type="entry name" value="SDR_c"/>
    <property type="match status" value="1"/>
</dbReference>
<protein>
    <submittedName>
        <fullName evidence="3">NADP-dependent 3-hydroxy acid dehydrogenase YdfG</fullName>
    </submittedName>
</protein>
<reference evidence="3 4" key="1">
    <citation type="submission" date="2016-10" db="EMBL/GenBank/DDBJ databases">
        <authorList>
            <person name="de Groot N.N."/>
        </authorList>
    </citation>
    <scope>NUCLEOTIDE SEQUENCE [LARGE SCALE GENOMIC DNA]</scope>
    <source>
        <strain evidence="3 4">DSM 27375</strain>
    </source>
</reference>
<dbReference type="PANTHER" id="PTHR43008">
    <property type="entry name" value="BENZIL REDUCTASE"/>
    <property type="match status" value="1"/>
</dbReference>
<dbReference type="InterPro" id="IPR036291">
    <property type="entry name" value="NAD(P)-bd_dom_sf"/>
</dbReference>
<organism evidence="3 4">
    <name type="scientific">Celeribacter baekdonensis</name>
    <dbReference type="NCBI Taxonomy" id="875171"/>
    <lineage>
        <taxon>Bacteria</taxon>
        <taxon>Pseudomonadati</taxon>
        <taxon>Pseudomonadota</taxon>
        <taxon>Alphaproteobacteria</taxon>
        <taxon>Rhodobacterales</taxon>
        <taxon>Roseobacteraceae</taxon>
        <taxon>Celeribacter</taxon>
    </lineage>
</organism>
<dbReference type="PRINTS" id="PR00081">
    <property type="entry name" value="GDHRDH"/>
</dbReference>
<dbReference type="Proteomes" id="UP000182284">
    <property type="component" value="Unassembled WGS sequence"/>
</dbReference>
<dbReference type="InterPro" id="IPR002347">
    <property type="entry name" value="SDR_fam"/>
</dbReference>
<keyword evidence="2" id="KW-0560">Oxidoreductase</keyword>
<sequence length="235" mass="25491">MGRNTAPDDWEENMTDHTKVALITGASRGLGFFLAEALAPTYHIVAVAKTTGALEELDDRIKAKGGDATLAPMDVTNPDAMAHLCRGIYDRWGHLDLWAHTAIYAQLLSPADHIDPKDFDRTIGTNVTATGKLMPMISPLLTMAAAPADVLFFDDPHAGEKFFGAYGASKAAQIAMAKSWQAEVAHVEKAPRIHVLSPRPMPTGTRARFFPGEDKATLTHPRDEAPRLLKEIGVI</sequence>
<dbReference type="AlphaFoldDB" id="A0A1G7IFE4"/>
<accession>A0A1G7IFE4</accession>
<evidence type="ECO:0000256" key="2">
    <source>
        <dbReference type="ARBA" id="ARBA00023002"/>
    </source>
</evidence>
<dbReference type="Gene3D" id="3.40.50.720">
    <property type="entry name" value="NAD(P)-binding Rossmann-like Domain"/>
    <property type="match status" value="1"/>
</dbReference>
<evidence type="ECO:0000313" key="4">
    <source>
        <dbReference type="Proteomes" id="UP000182284"/>
    </source>
</evidence>
<evidence type="ECO:0000256" key="1">
    <source>
        <dbReference type="ARBA" id="ARBA00006484"/>
    </source>
</evidence>
<dbReference type="PANTHER" id="PTHR43008:SF4">
    <property type="entry name" value="CHAIN DEHYDROGENASE, PUTATIVE (AFU_ORTHOLOGUE AFUA_4G08710)-RELATED"/>
    <property type="match status" value="1"/>
</dbReference>
<dbReference type="EMBL" id="FNBL01000002">
    <property type="protein sequence ID" value="SDF11019.1"/>
    <property type="molecule type" value="Genomic_DNA"/>
</dbReference>
<gene>
    <name evidence="3" type="ORF">SAMN04488117_102295</name>
</gene>
<name>A0A1G7IFE4_9RHOB</name>
<dbReference type="Pfam" id="PF00106">
    <property type="entry name" value="adh_short"/>
    <property type="match status" value="1"/>
</dbReference>
<dbReference type="SUPFAM" id="SSF51735">
    <property type="entry name" value="NAD(P)-binding Rossmann-fold domains"/>
    <property type="match status" value="1"/>
</dbReference>
<proteinExistence type="inferred from homology"/>